<dbReference type="OrthoDB" id="4748970at2759"/>
<evidence type="ECO:0000256" key="2">
    <source>
        <dbReference type="ARBA" id="ARBA00022723"/>
    </source>
</evidence>
<dbReference type="FunFam" id="3.30.160.60:FF:000446">
    <property type="entry name" value="Zinc finger protein"/>
    <property type="match status" value="1"/>
</dbReference>
<dbReference type="PANTHER" id="PTHR16515">
    <property type="entry name" value="PR DOMAIN ZINC FINGER PROTEIN"/>
    <property type="match status" value="1"/>
</dbReference>
<dbReference type="GO" id="GO:0005694">
    <property type="term" value="C:chromosome"/>
    <property type="evidence" value="ECO:0007669"/>
    <property type="project" value="UniProtKB-ARBA"/>
</dbReference>
<keyword evidence="7" id="KW-0804">Transcription</keyword>
<keyword evidence="6" id="KW-0805">Transcription regulation</keyword>
<feature type="region of interest" description="Disordered" evidence="9">
    <location>
        <begin position="1"/>
        <end position="53"/>
    </location>
</feature>
<keyword evidence="3" id="KW-0677">Repeat</keyword>
<evidence type="ECO:0000256" key="6">
    <source>
        <dbReference type="ARBA" id="ARBA00023015"/>
    </source>
</evidence>
<dbReference type="SUPFAM" id="SSF57667">
    <property type="entry name" value="beta-beta-alpha zinc fingers"/>
    <property type="match status" value="5"/>
</dbReference>
<evidence type="ECO:0000256" key="4">
    <source>
        <dbReference type="ARBA" id="ARBA00022771"/>
    </source>
</evidence>
<evidence type="ECO:0000256" key="1">
    <source>
        <dbReference type="ARBA" id="ARBA00004123"/>
    </source>
</evidence>
<dbReference type="FunFam" id="3.30.160.60:FF:000478">
    <property type="entry name" value="Zinc finger protein 133"/>
    <property type="match status" value="1"/>
</dbReference>
<comment type="subcellular location">
    <subcellularLocation>
        <location evidence="1">Nucleus</location>
    </subcellularLocation>
</comment>
<keyword evidence="8" id="KW-0539">Nucleus</keyword>
<dbReference type="EMBL" id="OB666452">
    <property type="protein sequence ID" value="CAD7233532.1"/>
    <property type="molecule type" value="Genomic_DNA"/>
</dbReference>
<dbReference type="Pfam" id="PF13465">
    <property type="entry name" value="zf-H2C2_2"/>
    <property type="match status" value="1"/>
</dbReference>
<dbReference type="InterPro" id="IPR036236">
    <property type="entry name" value="Znf_C2H2_sf"/>
</dbReference>
<evidence type="ECO:0000256" key="8">
    <source>
        <dbReference type="ARBA" id="ARBA00023242"/>
    </source>
</evidence>
<reference evidence="10" key="1">
    <citation type="submission" date="2020-11" db="EMBL/GenBank/DDBJ databases">
        <authorList>
            <person name="Tran Van P."/>
        </authorList>
    </citation>
    <scope>NUCLEOTIDE SEQUENCE</scope>
</reference>
<dbReference type="FunFam" id="3.30.160.60:FF:000145">
    <property type="entry name" value="Zinc finger protein 574"/>
    <property type="match status" value="1"/>
</dbReference>
<dbReference type="PANTHER" id="PTHR16515:SF49">
    <property type="entry name" value="GASTRULA ZINC FINGER PROTEIN XLCGF49.1-LIKE-RELATED"/>
    <property type="match status" value="1"/>
</dbReference>
<keyword evidence="4" id="KW-0863">Zinc-finger</keyword>
<accession>A0A7R8WKN7</accession>
<dbReference type="InterPro" id="IPR013087">
    <property type="entry name" value="Znf_C2H2_type"/>
</dbReference>
<dbReference type="GO" id="GO:0005634">
    <property type="term" value="C:nucleus"/>
    <property type="evidence" value="ECO:0007669"/>
    <property type="project" value="UniProtKB-SubCell"/>
</dbReference>
<dbReference type="InterPro" id="IPR050331">
    <property type="entry name" value="Zinc_finger"/>
</dbReference>
<evidence type="ECO:0000256" key="9">
    <source>
        <dbReference type="SAM" id="MobiDB-lite"/>
    </source>
</evidence>
<gene>
    <name evidence="10" type="ORF">CTOB1V02_LOCUS11353</name>
</gene>
<feature type="compositionally biased region" description="Basic residues" evidence="9">
    <location>
        <begin position="42"/>
        <end position="53"/>
    </location>
</feature>
<dbReference type="FunFam" id="3.30.160.60:FF:000621">
    <property type="entry name" value="FLT3-interacting zinc finger 1"/>
    <property type="match status" value="1"/>
</dbReference>
<dbReference type="GO" id="GO:0045893">
    <property type="term" value="P:positive regulation of DNA-templated transcription"/>
    <property type="evidence" value="ECO:0007669"/>
    <property type="project" value="UniProtKB-ARBA"/>
</dbReference>
<proteinExistence type="predicted"/>
<dbReference type="GO" id="GO:0043565">
    <property type="term" value="F:sequence-specific DNA binding"/>
    <property type="evidence" value="ECO:0007669"/>
    <property type="project" value="UniProtKB-ARBA"/>
</dbReference>
<dbReference type="FunFam" id="3.30.160.60:FF:001498">
    <property type="entry name" value="Zinc finger protein 404"/>
    <property type="match status" value="2"/>
</dbReference>
<sequence>MAETKMDIAESLLETQRSQSESAVKKEATETTDDAEATGHQPSKRTKRKSPKTKKATVPYDCAICGKHFKQRCNLKTHEKVHTLERPYSFHARTHTKERPYDCNVCSKRFSQASHLQTHVRTHTGEKPHRCQLCPASFITIGALRRHLKTHTGERPFQCDFCGKKFTQSGSLKSHEAGCILRKCLPFLTPQFFCFTTENIPIQKAYIRNYSGPVIRRVHLVSDIGNINSIRGDFSWTAIPPKANMRHAEQSYVIRNLRRGIRRSDYGHCMTPRFFFFLKSAIVFFVMKLQVLQQRLEMLEVHLCIDFVENSFVCSVCGKGFRSAWHLKVHARTHTKEQPYECNVCCKRFSRTNNLRRHVRSHNGEKPHKCKLCPASFIQSGTLRAHLRTHTGERPFQCEFCGKCFTTPNCLKSHGSR</sequence>
<name>A0A7R8WKN7_9CRUS</name>
<evidence type="ECO:0000256" key="5">
    <source>
        <dbReference type="ARBA" id="ARBA00022833"/>
    </source>
</evidence>
<evidence type="ECO:0000256" key="3">
    <source>
        <dbReference type="ARBA" id="ARBA00022737"/>
    </source>
</evidence>
<dbReference type="GO" id="GO:0008270">
    <property type="term" value="F:zinc ion binding"/>
    <property type="evidence" value="ECO:0007669"/>
    <property type="project" value="UniProtKB-KW"/>
</dbReference>
<dbReference type="AlphaFoldDB" id="A0A7R8WKN7"/>
<dbReference type="FunFam" id="3.30.160.60:FF:001732">
    <property type="entry name" value="Zgc:162936"/>
    <property type="match status" value="1"/>
</dbReference>
<dbReference type="Gene3D" id="3.30.160.60">
    <property type="entry name" value="Classic Zinc Finger"/>
    <property type="match status" value="8"/>
</dbReference>
<keyword evidence="2" id="KW-0479">Metal-binding</keyword>
<evidence type="ECO:0000256" key="7">
    <source>
        <dbReference type="ARBA" id="ARBA00023163"/>
    </source>
</evidence>
<dbReference type="FunFam" id="3.30.160.60:FF:000264">
    <property type="entry name" value="Zinc finger protein 236"/>
    <property type="match status" value="1"/>
</dbReference>
<dbReference type="PROSITE" id="PS50157">
    <property type="entry name" value="ZINC_FINGER_C2H2_2"/>
    <property type="match status" value="8"/>
</dbReference>
<feature type="non-terminal residue" evidence="10">
    <location>
        <position position="417"/>
    </location>
</feature>
<feature type="compositionally biased region" description="Polar residues" evidence="9">
    <location>
        <begin position="13"/>
        <end position="22"/>
    </location>
</feature>
<keyword evidence="5" id="KW-0862">Zinc</keyword>
<evidence type="ECO:0000313" key="10">
    <source>
        <dbReference type="EMBL" id="CAD7233532.1"/>
    </source>
</evidence>
<organism evidence="10">
    <name type="scientific">Cyprideis torosa</name>
    <dbReference type="NCBI Taxonomy" id="163714"/>
    <lineage>
        <taxon>Eukaryota</taxon>
        <taxon>Metazoa</taxon>
        <taxon>Ecdysozoa</taxon>
        <taxon>Arthropoda</taxon>
        <taxon>Crustacea</taxon>
        <taxon>Oligostraca</taxon>
        <taxon>Ostracoda</taxon>
        <taxon>Podocopa</taxon>
        <taxon>Podocopida</taxon>
        <taxon>Cytherocopina</taxon>
        <taxon>Cytheroidea</taxon>
        <taxon>Cytherideidae</taxon>
        <taxon>Cyprideis</taxon>
    </lineage>
</organism>
<dbReference type="PROSITE" id="PS00028">
    <property type="entry name" value="ZINC_FINGER_C2H2_1"/>
    <property type="match status" value="6"/>
</dbReference>
<protein>
    <submittedName>
        <fullName evidence="10">Uncharacterized protein</fullName>
    </submittedName>
</protein>
<dbReference type="SMART" id="SM00355">
    <property type="entry name" value="ZnF_C2H2"/>
    <property type="match status" value="8"/>
</dbReference>
<dbReference type="Pfam" id="PF00096">
    <property type="entry name" value="zf-C2H2"/>
    <property type="match status" value="6"/>
</dbReference>